<keyword evidence="1" id="KW-0812">Transmembrane</keyword>
<keyword evidence="1" id="KW-0472">Membrane</keyword>
<protein>
    <submittedName>
        <fullName evidence="2">Uncharacterized protein</fullName>
    </submittedName>
</protein>
<feature type="transmembrane region" description="Helical" evidence="1">
    <location>
        <begin position="394"/>
        <end position="411"/>
    </location>
</feature>
<proteinExistence type="predicted"/>
<feature type="transmembrane region" description="Helical" evidence="1">
    <location>
        <begin position="281"/>
        <end position="305"/>
    </location>
</feature>
<feature type="transmembrane region" description="Helical" evidence="1">
    <location>
        <begin position="86"/>
        <end position="107"/>
    </location>
</feature>
<dbReference type="SUPFAM" id="SSF81442">
    <property type="entry name" value="Cytochrome c oxidase subunit I-like"/>
    <property type="match status" value="1"/>
</dbReference>
<dbReference type="InterPro" id="IPR036927">
    <property type="entry name" value="Cyt_c_oxase-like_su1_sf"/>
</dbReference>
<dbReference type="Gene3D" id="1.20.210.10">
    <property type="entry name" value="Cytochrome c oxidase-like, subunit I domain"/>
    <property type="match status" value="1"/>
</dbReference>
<keyword evidence="1" id="KW-1133">Transmembrane helix</keyword>
<evidence type="ECO:0000313" key="2">
    <source>
        <dbReference type="EMBL" id="HIX55310.1"/>
    </source>
</evidence>
<feature type="transmembrane region" description="Helical" evidence="1">
    <location>
        <begin position="52"/>
        <end position="74"/>
    </location>
</feature>
<accession>A0A9D1W9V9</accession>
<feature type="transmembrane region" description="Helical" evidence="1">
    <location>
        <begin position="147"/>
        <end position="169"/>
    </location>
</feature>
<feature type="transmembrane region" description="Helical" evidence="1">
    <location>
        <begin position="250"/>
        <end position="269"/>
    </location>
</feature>
<comment type="caution">
    <text evidence="2">The sequence shown here is derived from an EMBL/GenBank/DDBJ whole genome shotgun (WGS) entry which is preliminary data.</text>
</comment>
<feature type="transmembrane region" description="Helical" evidence="1">
    <location>
        <begin position="189"/>
        <end position="208"/>
    </location>
</feature>
<reference evidence="2" key="1">
    <citation type="journal article" date="2021" name="PeerJ">
        <title>Extensive microbial diversity within the chicken gut microbiome revealed by metagenomics and culture.</title>
        <authorList>
            <person name="Gilroy R."/>
            <person name="Ravi A."/>
            <person name="Getino M."/>
            <person name="Pursley I."/>
            <person name="Horton D.L."/>
            <person name="Alikhan N.F."/>
            <person name="Baker D."/>
            <person name="Gharbi K."/>
            <person name="Hall N."/>
            <person name="Watson M."/>
            <person name="Adriaenssens E.M."/>
            <person name="Foster-Nyarko E."/>
            <person name="Jarju S."/>
            <person name="Secka A."/>
            <person name="Antonio M."/>
            <person name="Oren A."/>
            <person name="Chaudhuri R.R."/>
            <person name="La Ragione R."/>
            <person name="Hildebrand F."/>
            <person name="Pallen M.J."/>
        </authorList>
    </citation>
    <scope>NUCLEOTIDE SEQUENCE</scope>
    <source>
        <strain evidence="2">1719</strain>
    </source>
</reference>
<sequence>MAKNVDIKSAPDRIAVIPFYGAAAISFLALCSLLTFFHSSLSLHYFNPQTLALAHCAALGWGTMIIFGAAYQLTPVITGNPLSSPVLAFVSFICLLLGTIFIVLSFLNFIISWHIILGGSLVVLASFMYLVNIWMSIPHRISSPIQTLFLISSALWLCVTTISGLLLAINLQHHFIPREHLELLKLHAHAGLAGWFLQLICGVSSKLIPMFLLGKTKNSYLLYWSHGLQNIGLVLFLIDGYKNGVRFSSIYFGITVAIGVIFWAIFLYTSYKARLRKKTDVLMKQSLFSFVILFIALGMMLFTFFNPSYKWASMYIMVVFLGWITGLILPQTFKTLPFIVWNITYKGMHGKAKIPMPKQLYNEKLTSIKFYLYLIGLFGLFIGLFFQIQTIIAISSYIWLILAIAYCYNVYKIILHKTNIS</sequence>
<dbReference type="Proteomes" id="UP000824156">
    <property type="component" value="Unassembled WGS sequence"/>
</dbReference>
<feature type="transmembrane region" description="Helical" evidence="1">
    <location>
        <begin position="370"/>
        <end position="388"/>
    </location>
</feature>
<dbReference type="AlphaFoldDB" id="A0A9D1W9V9"/>
<feature type="transmembrane region" description="Helical" evidence="1">
    <location>
        <begin position="113"/>
        <end position="135"/>
    </location>
</feature>
<organism evidence="2 3">
    <name type="scientific">Candidatus Sphingobacterium stercoripullorum</name>
    <dbReference type="NCBI Taxonomy" id="2838759"/>
    <lineage>
        <taxon>Bacteria</taxon>
        <taxon>Pseudomonadati</taxon>
        <taxon>Bacteroidota</taxon>
        <taxon>Sphingobacteriia</taxon>
        <taxon>Sphingobacteriales</taxon>
        <taxon>Sphingobacteriaceae</taxon>
        <taxon>Sphingobacterium</taxon>
    </lineage>
</organism>
<reference evidence="2" key="2">
    <citation type="submission" date="2021-04" db="EMBL/GenBank/DDBJ databases">
        <authorList>
            <person name="Gilroy R."/>
        </authorList>
    </citation>
    <scope>NUCLEOTIDE SEQUENCE</scope>
    <source>
        <strain evidence="2">1719</strain>
    </source>
</reference>
<dbReference type="EMBL" id="DXEZ01000270">
    <property type="protein sequence ID" value="HIX55310.1"/>
    <property type="molecule type" value="Genomic_DNA"/>
</dbReference>
<feature type="transmembrane region" description="Helical" evidence="1">
    <location>
        <begin position="20"/>
        <end position="46"/>
    </location>
</feature>
<gene>
    <name evidence="2" type="ORF">H9853_09800</name>
</gene>
<evidence type="ECO:0000313" key="3">
    <source>
        <dbReference type="Proteomes" id="UP000824156"/>
    </source>
</evidence>
<evidence type="ECO:0000256" key="1">
    <source>
        <dbReference type="SAM" id="Phobius"/>
    </source>
</evidence>
<name>A0A9D1W9V9_9SPHI</name>